<evidence type="ECO:0000313" key="3">
    <source>
        <dbReference type="Proteomes" id="UP000176005"/>
    </source>
</evidence>
<accession>A0A1E7LCY5</accession>
<sequence>MPKNQPAPRPSTSGAARRLRSEAADGATDFEVLGALNGNTGDTEQGESDQNRQSSKGNR</sequence>
<comment type="caution">
    <text evidence="2">The sequence shown here is derived from an EMBL/GenBank/DDBJ whole genome shotgun (WGS) entry which is preliminary data.</text>
</comment>
<evidence type="ECO:0000313" key="2">
    <source>
        <dbReference type="EMBL" id="OEV14075.1"/>
    </source>
</evidence>
<dbReference type="RefSeq" id="WP_070014520.1">
    <property type="nucleotide sequence ID" value="NZ_LJGW01000024.1"/>
</dbReference>
<dbReference type="Proteomes" id="UP000176005">
    <property type="component" value="Unassembled WGS sequence"/>
</dbReference>
<organism evidence="2 3">
    <name type="scientific">Streptomyces nanshensis</name>
    <dbReference type="NCBI Taxonomy" id="518642"/>
    <lineage>
        <taxon>Bacteria</taxon>
        <taxon>Bacillati</taxon>
        <taxon>Actinomycetota</taxon>
        <taxon>Actinomycetes</taxon>
        <taxon>Kitasatosporales</taxon>
        <taxon>Streptomycetaceae</taxon>
        <taxon>Streptomyces</taxon>
    </lineage>
</organism>
<evidence type="ECO:0000256" key="1">
    <source>
        <dbReference type="SAM" id="MobiDB-lite"/>
    </source>
</evidence>
<name>A0A1E7LCY5_9ACTN</name>
<gene>
    <name evidence="2" type="ORF">AN218_00960</name>
</gene>
<protein>
    <submittedName>
        <fullName evidence="2">Uncharacterized protein</fullName>
    </submittedName>
</protein>
<dbReference type="EMBL" id="LJGW01000024">
    <property type="protein sequence ID" value="OEV14075.1"/>
    <property type="molecule type" value="Genomic_DNA"/>
</dbReference>
<dbReference type="AlphaFoldDB" id="A0A1E7LCY5"/>
<proteinExistence type="predicted"/>
<reference evidence="2 3" key="1">
    <citation type="journal article" date="2016" name="Front. Microbiol.">
        <title>Comparative Genomics Analysis of Streptomyces Species Reveals Their Adaptation to the Marine Environment and Their Diversity at the Genomic Level.</title>
        <authorList>
            <person name="Tian X."/>
            <person name="Zhang Z."/>
            <person name="Yang T."/>
            <person name="Chen M."/>
            <person name="Li J."/>
            <person name="Chen F."/>
            <person name="Yang J."/>
            <person name="Li W."/>
            <person name="Zhang B."/>
            <person name="Zhang Z."/>
            <person name="Wu J."/>
            <person name="Zhang C."/>
            <person name="Long L."/>
            <person name="Xiao J."/>
        </authorList>
    </citation>
    <scope>NUCLEOTIDE SEQUENCE [LARGE SCALE GENOMIC DNA]</scope>
    <source>
        <strain evidence="2 3">SCSIO 10429</strain>
    </source>
</reference>
<keyword evidence="3" id="KW-1185">Reference proteome</keyword>
<feature type="region of interest" description="Disordered" evidence="1">
    <location>
        <begin position="1"/>
        <end position="59"/>
    </location>
</feature>